<accession>A0A1J4SF59</accession>
<gene>
    <name evidence="2" type="ORF">AUJ66_02015</name>
</gene>
<dbReference type="Proteomes" id="UP000182278">
    <property type="component" value="Unassembled WGS sequence"/>
</dbReference>
<sequence length="67" mass="7370">MCCEPGGNERGFGHGGHTSGRCGCGCGPFLRRFVSAKEEQEQLEKYKDQLKKELAAVEEHLKGTKSE</sequence>
<name>A0A1J4SF59_9BACT</name>
<evidence type="ECO:0008006" key="4">
    <source>
        <dbReference type="Google" id="ProtNLM"/>
    </source>
</evidence>
<dbReference type="EMBL" id="MNUO01000031">
    <property type="protein sequence ID" value="OIN97920.1"/>
    <property type="molecule type" value="Genomic_DNA"/>
</dbReference>
<dbReference type="AlphaFoldDB" id="A0A1J4SF59"/>
<organism evidence="2 3">
    <name type="scientific">Candidatus Desantisbacteria bacterium CG1_02_38_46</name>
    <dbReference type="NCBI Taxonomy" id="1817893"/>
    <lineage>
        <taxon>Bacteria</taxon>
        <taxon>Candidatus Desantisiibacteriota</taxon>
    </lineage>
</organism>
<feature type="coiled-coil region" evidence="1">
    <location>
        <begin position="33"/>
        <end position="67"/>
    </location>
</feature>
<evidence type="ECO:0000256" key="1">
    <source>
        <dbReference type="SAM" id="Coils"/>
    </source>
</evidence>
<dbReference type="STRING" id="1817893.AUJ66_02015"/>
<comment type="caution">
    <text evidence="2">The sequence shown here is derived from an EMBL/GenBank/DDBJ whole genome shotgun (WGS) entry which is preliminary data.</text>
</comment>
<evidence type="ECO:0000313" key="2">
    <source>
        <dbReference type="EMBL" id="OIN97920.1"/>
    </source>
</evidence>
<protein>
    <recommendedName>
        <fullName evidence="4">DUF5320 domain-containing protein</fullName>
    </recommendedName>
</protein>
<proteinExistence type="predicted"/>
<evidence type="ECO:0000313" key="3">
    <source>
        <dbReference type="Proteomes" id="UP000182278"/>
    </source>
</evidence>
<reference evidence="2 3" key="1">
    <citation type="journal article" date="2016" name="Environ. Microbiol.">
        <title>Genomic resolution of a cold subsurface aquifer community provides metabolic insights for novel microbes adapted to high CO concentrations.</title>
        <authorList>
            <person name="Probst A.J."/>
            <person name="Castelle C.J."/>
            <person name="Singh A."/>
            <person name="Brown C.T."/>
            <person name="Anantharaman K."/>
            <person name="Sharon I."/>
            <person name="Hug L.A."/>
            <person name="Burstein D."/>
            <person name="Emerson J.B."/>
            <person name="Thomas B.C."/>
            <person name="Banfield J.F."/>
        </authorList>
    </citation>
    <scope>NUCLEOTIDE SEQUENCE [LARGE SCALE GENOMIC DNA]</scope>
    <source>
        <strain evidence="2">CG1_02_38_46</strain>
    </source>
</reference>
<keyword evidence="1" id="KW-0175">Coiled coil</keyword>